<reference evidence="1 2" key="1">
    <citation type="submission" date="2014-12" db="EMBL/GenBank/DDBJ databases">
        <title>Denitrispirillum autotrophicum gen. nov., sp. nov., Denitrifying, Facultatively Autotrophic Bacteria Isolated from Rice Paddy Soil.</title>
        <authorList>
            <person name="Ishii S."/>
            <person name="Ashida N."/>
            <person name="Ohno H."/>
            <person name="Otsuka S."/>
            <person name="Yokota A."/>
            <person name="Senoo K."/>
        </authorList>
    </citation>
    <scope>NUCLEOTIDE SEQUENCE [LARGE SCALE GENOMIC DNA]</scope>
    <source>
        <strain evidence="1 2">TSA66</strain>
    </source>
</reference>
<dbReference type="InterPro" id="IPR014113">
    <property type="entry name" value="T4SS_TrbC_subgr"/>
</dbReference>
<gene>
    <name evidence="1" type="ORF">TSA66_13705</name>
</gene>
<evidence type="ECO:0000313" key="2">
    <source>
        <dbReference type="Proteomes" id="UP000031572"/>
    </source>
</evidence>
<dbReference type="Proteomes" id="UP000031572">
    <property type="component" value="Unassembled WGS sequence"/>
</dbReference>
<comment type="caution">
    <text evidence="1">The sequence shown here is derived from an EMBL/GenBank/DDBJ whole genome shotgun (WGS) entry which is preliminary data.</text>
</comment>
<dbReference type="Pfam" id="PF09673">
    <property type="entry name" value="TrbC_Ftype"/>
    <property type="match status" value="1"/>
</dbReference>
<keyword evidence="2" id="KW-1185">Reference proteome</keyword>
<dbReference type="STRING" id="709839.TSA66_13705"/>
<evidence type="ECO:0000313" key="1">
    <source>
        <dbReference type="EMBL" id="KIF83730.1"/>
    </source>
</evidence>
<proteinExistence type="predicted"/>
<dbReference type="AlphaFoldDB" id="A0A0C2BR05"/>
<accession>A0A0C2BR05</accession>
<sequence length="242" mass="26290">MKPLLMLVACGVSWAAPLQPEQAVTDDAIHRAVRSQPVITESDIDQARRKYRMPSDADLSRVPVPSAPDLDALPQPATSHLIDLEALSKGYEANADRITAAQGIRSGPALMVFVSFAMPRPTLERLVDQAARTHAALLLRGLVNGSLRDTVARVQQLIGSRQVAFRIDPQAFDRFAVVQVPTFVLGRDGAQSTPCPTGRCVAPDAYVAVSGDVSLDYALEAIERRAPRFARDAQIFLNRIRG</sequence>
<dbReference type="EMBL" id="JWJG01000028">
    <property type="protein sequence ID" value="KIF83730.1"/>
    <property type="molecule type" value="Genomic_DNA"/>
</dbReference>
<dbReference type="NCBIfam" id="TIGR02742">
    <property type="entry name" value="TrbC_Ftype"/>
    <property type="match status" value="1"/>
</dbReference>
<organism evidence="1 2">
    <name type="scientific">Noviherbaspirillum autotrophicum</name>
    <dbReference type="NCBI Taxonomy" id="709839"/>
    <lineage>
        <taxon>Bacteria</taxon>
        <taxon>Pseudomonadati</taxon>
        <taxon>Pseudomonadota</taxon>
        <taxon>Betaproteobacteria</taxon>
        <taxon>Burkholderiales</taxon>
        <taxon>Oxalobacteraceae</taxon>
        <taxon>Noviherbaspirillum</taxon>
    </lineage>
</organism>
<dbReference type="InterPro" id="IPR019106">
    <property type="entry name" value="T4SS_TrbC"/>
</dbReference>
<name>A0A0C2BR05_9BURK</name>
<protein>
    <submittedName>
        <fullName evidence="1">Pilin assembly protein TrbC</fullName>
    </submittedName>
</protein>